<keyword evidence="4" id="KW-0238">DNA-binding</keyword>
<proteinExistence type="inferred from homology"/>
<dbReference type="Proteomes" id="UP000019140">
    <property type="component" value="Unassembled WGS sequence"/>
</dbReference>
<keyword evidence="5" id="KW-0804">Transcription</keyword>
<evidence type="ECO:0000256" key="3">
    <source>
        <dbReference type="ARBA" id="ARBA00023082"/>
    </source>
</evidence>
<comment type="similarity">
    <text evidence="1">Belongs to the sigma-70 factor family. ECF subfamily.</text>
</comment>
<dbReference type="PANTHER" id="PTHR43133:SF8">
    <property type="entry name" value="RNA POLYMERASE SIGMA FACTOR HI_1459-RELATED"/>
    <property type="match status" value="1"/>
</dbReference>
<dbReference type="PANTHER" id="PTHR43133">
    <property type="entry name" value="RNA POLYMERASE ECF-TYPE SIGMA FACTO"/>
    <property type="match status" value="1"/>
</dbReference>
<dbReference type="InterPro" id="IPR007627">
    <property type="entry name" value="RNA_pol_sigma70_r2"/>
</dbReference>
<evidence type="ECO:0000256" key="1">
    <source>
        <dbReference type="ARBA" id="ARBA00010641"/>
    </source>
</evidence>
<dbReference type="AlphaFoldDB" id="W4M4L9"/>
<dbReference type="SUPFAM" id="SSF88946">
    <property type="entry name" value="Sigma2 domain of RNA polymerase sigma factors"/>
    <property type="match status" value="1"/>
</dbReference>
<evidence type="ECO:0000313" key="9">
    <source>
        <dbReference type="Proteomes" id="UP000019140"/>
    </source>
</evidence>
<comment type="caution">
    <text evidence="8">The sequence shown here is derived from an EMBL/GenBank/DDBJ whole genome shotgun (WGS) entry which is preliminary data.</text>
</comment>
<dbReference type="GO" id="GO:0016987">
    <property type="term" value="F:sigma factor activity"/>
    <property type="evidence" value="ECO:0007669"/>
    <property type="project" value="UniProtKB-KW"/>
</dbReference>
<sequence>MMVHTPQQTRAPMPACRVPADTPPIGQSTTEQQLLDRVAAGDMAALWPLWERYHDYLYDRCLQWMGGDPTEAEDMLSNAMLKVYEHLPRRAHNITNLKAWLIRVTHNLCVDVQRSRARHPTGTEYLDEMHVPAGETLGSTLASPEQIILWHEIHKCLWRSLDDLPPHLRESLELRILQEKPYPNIAAQLGISNANVRKRVQLARELLRKRLHRHLYGRKIA</sequence>
<protein>
    <recommendedName>
        <fullName evidence="10">RNA polymerase sigma-70 region 2 domain-containing protein</fullName>
    </recommendedName>
</protein>
<evidence type="ECO:0000256" key="4">
    <source>
        <dbReference type="ARBA" id="ARBA00023125"/>
    </source>
</evidence>
<evidence type="ECO:0000259" key="6">
    <source>
        <dbReference type="Pfam" id="PF04542"/>
    </source>
</evidence>
<dbReference type="EMBL" id="AZHX01001035">
    <property type="protein sequence ID" value="ETX05133.1"/>
    <property type="molecule type" value="Genomic_DNA"/>
</dbReference>
<dbReference type="InterPro" id="IPR039425">
    <property type="entry name" value="RNA_pol_sigma-70-like"/>
</dbReference>
<dbReference type="CDD" id="cd06171">
    <property type="entry name" value="Sigma70_r4"/>
    <property type="match status" value="1"/>
</dbReference>
<dbReference type="InterPro" id="IPR013249">
    <property type="entry name" value="RNA_pol_sigma70_r4_t2"/>
</dbReference>
<dbReference type="Gene3D" id="1.10.1740.10">
    <property type="match status" value="1"/>
</dbReference>
<feature type="domain" description="RNA polymerase sigma-70 region 2" evidence="6">
    <location>
        <begin position="49"/>
        <end position="118"/>
    </location>
</feature>
<dbReference type="HOGENOM" id="CLU_047691_3_0_7"/>
<evidence type="ECO:0000256" key="2">
    <source>
        <dbReference type="ARBA" id="ARBA00023015"/>
    </source>
</evidence>
<name>W4M4L9_9BACT</name>
<evidence type="ECO:0000256" key="5">
    <source>
        <dbReference type="ARBA" id="ARBA00023163"/>
    </source>
</evidence>
<evidence type="ECO:0000313" key="8">
    <source>
        <dbReference type="EMBL" id="ETX05133.1"/>
    </source>
</evidence>
<dbReference type="GO" id="GO:0006352">
    <property type="term" value="P:DNA-templated transcription initiation"/>
    <property type="evidence" value="ECO:0007669"/>
    <property type="project" value="InterPro"/>
</dbReference>
<dbReference type="Pfam" id="PF04542">
    <property type="entry name" value="Sigma70_r2"/>
    <property type="match status" value="1"/>
</dbReference>
<dbReference type="InterPro" id="IPR013324">
    <property type="entry name" value="RNA_pol_sigma_r3/r4-like"/>
</dbReference>
<dbReference type="Gene3D" id="1.10.10.10">
    <property type="entry name" value="Winged helix-like DNA-binding domain superfamily/Winged helix DNA-binding domain"/>
    <property type="match status" value="1"/>
</dbReference>
<dbReference type="GO" id="GO:0003677">
    <property type="term" value="F:DNA binding"/>
    <property type="evidence" value="ECO:0007669"/>
    <property type="project" value="UniProtKB-KW"/>
</dbReference>
<dbReference type="NCBIfam" id="TIGR02937">
    <property type="entry name" value="sigma70-ECF"/>
    <property type="match status" value="1"/>
</dbReference>
<keyword evidence="2" id="KW-0805">Transcription regulation</keyword>
<dbReference type="SUPFAM" id="SSF88659">
    <property type="entry name" value="Sigma3 and sigma4 domains of RNA polymerase sigma factors"/>
    <property type="match status" value="1"/>
</dbReference>
<evidence type="ECO:0000259" key="7">
    <source>
        <dbReference type="Pfam" id="PF08281"/>
    </source>
</evidence>
<evidence type="ECO:0008006" key="10">
    <source>
        <dbReference type="Google" id="ProtNLM"/>
    </source>
</evidence>
<dbReference type="InterPro" id="IPR014284">
    <property type="entry name" value="RNA_pol_sigma-70_dom"/>
</dbReference>
<organism evidence="8 9">
    <name type="scientific">Candidatus Entotheonella gemina</name>
    <dbReference type="NCBI Taxonomy" id="1429439"/>
    <lineage>
        <taxon>Bacteria</taxon>
        <taxon>Pseudomonadati</taxon>
        <taxon>Nitrospinota/Tectimicrobiota group</taxon>
        <taxon>Candidatus Tectimicrobiota</taxon>
        <taxon>Candidatus Entotheonellia</taxon>
        <taxon>Candidatus Entotheonellales</taxon>
        <taxon>Candidatus Entotheonellaceae</taxon>
        <taxon>Candidatus Entotheonella</taxon>
    </lineage>
</organism>
<dbReference type="InterPro" id="IPR013325">
    <property type="entry name" value="RNA_pol_sigma_r2"/>
</dbReference>
<keyword evidence="3" id="KW-0731">Sigma factor</keyword>
<keyword evidence="9" id="KW-1185">Reference proteome</keyword>
<dbReference type="InterPro" id="IPR036388">
    <property type="entry name" value="WH-like_DNA-bd_sf"/>
</dbReference>
<reference evidence="8 9" key="1">
    <citation type="journal article" date="2014" name="Nature">
        <title>An environmental bacterial taxon with a large and distinct metabolic repertoire.</title>
        <authorList>
            <person name="Wilson M.C."/>
            <person name="Mori T."/>
            <person name="Ruckert C."/>
            <person name="Uria A.R."/>
            <person name="Helf M.J."/>
            <person name="Takada K."/>
            <person name="Gernert C."/>
            <person name="Steffens U.A."/>
            <person name="Heycke N."/>
            <person name="Schmitt S."/>
            <person name="Rinke C."/>
            <person name="Helfrich E.J."/>
            <person name="Brachmann A.O."/>
            <person name="Gurgui C."/>
            <person name="Wakimoto T."/>
            <person name="Kracht M."/>
            <person name="Crusemann M."/>
            <person name="Hentschel U."/>
            <person name="Abe I."/>
            <person name="Matsunaga S."/>
            <person name="Kalinowski J."/>
            <person name="Takeyama H."/>
            <person name="Piel J."/>
        </authorList>
    </citation>
    <scope>NUCLEOTIDE SEQUENCE [LARGE SCALE GENOMIC DNA]</scope>
    <source>
        <strain evidence="9">TSY2</strain>
    </source>
</reference>
<gene>
    <name evidence="8" type="ORF">ETSY2_24795</name>
</gene>
<accession>W4M4L9</accession>
<dbReference type="Pfam" id="PF08281">
    <property type="entry name" value="Sigma70_r4_2"/>
    <property type="match status" value="1"/>
</dbReference>
<feature type="domain" description="RNA polymerase sigma factor 70 region 4 type 2" evidence="7">
    <location>
        <begin position="155"/>
        <end position="207"/>
    </location>
</feature>